<feature type="compositionally biased region" description="Polar residues" evidence="2">
    <location>
        <begin position="148"/>
        <end position="160"/>
    </location>
</feature>
<accession>A0A6P7HTY7</accession>
<dbReference type="GO" id="GO:0071539">
    <property type="term" value="P:protein localization to centrosome"/>
    <property type="evidence" value="ECO:0007669"/>
    <property type="project" value="TreeGrafter"/>
</dbReference>
<evidence type="ECO:0000313" key="4">
    <source>
        <dbReference type="RefSeq" id="XP_028252064.1"/>
    </source>
</evidence>
<organism evidence="3 4">
    <name type="scientific">Parambassis ranga</name>
    <name type="common">Indian glassy fish</name>
    <dbReference type="NCBI Taxonomy" id="210632"/>
    <lineage>
        <taxon>Eukaryota</taxon>
        <taxon>Metazoa</taxon>
        <taxon>Chordata</taxon>
        <taxon>Craniata</taxon>
        <taxon>Vertebrata</taxon>
        <taxon>Euteleostomi</taxon>
        <taxon>Actinopterygii</taxon>
        <taxon>Neopterygii</taxon>
        <taxon>Teleostei</taxon>
        <taxon>Neoteleostei</taxon>
        <taxon>Acanthomorphata</taxon>
        <taxon>Ovalentaria</taxon>
        <taxon>Ambassidae</taxon>
        <taxon>Parambassis</taxon>
    </lineage>
</organism>
<dbReference type="RefSeq" id="XP_028252064.1">
    <property type="nucleotide sequence ID" value="XM_028396263.1"/>
</dbReference>
<feature type="compositionally biased region" description="Polar residues" evidence="2">
    <location>
        <begin position="101"/>
        <end position="114"/>
    </location>
</feature>
<dbReference type="CTD" id="64770"/>
<gene>
    <name evidence="4" type="primary">ccdc14</name>
</gene>
<evidence type="ECO:0000313" key="3">
    <source>
        <dbReference type="Proteomes" id="UP000515145"/>
    </source>
</evidence>
<dbReference type="GeneID" id="114427987"/>
<dbReference type="OrthoDB" id="10014807at2759"/>
<feature type="compositionally biased region" description="Basic and acidic residues" evidence="2">
    <location>
        <begin position="172"/>
        <end position="208"/>
    </location>
</feature>
<dbReference type="InterPro" id="IPR029343">
    <property type="entry name" value="CCDC14"/>
</dbReference>
<dbReference type="Pfam" id="PF15254">
    <property type="entry name" value="CCDC14"/>
    <property type="match status" value="2"/>
</dbReference>
<name>A0A6P7HTY7_9TELE</name>
<evidence type="ECO:0000256" key="1">
    <source>
        <dbReference type="SAM" id="Coils"/>
    </source>
</evidence>
<dbReference type="GO" id="GO:0034451">
    <property type="term" value="C:centriolar satellite"/>
    <property type="evidence" value="ECO:0007669"/>
    <property type="project" value="TreeGrafter"/>
</dbReference>
<feature type="region of interest" description="Disordered" evidence="2">
    <location>
        <begin position="72"/>
        <end position="208"/>
    </location>
</feature>
<dbReference type="AlphaFoldDB" id="A0A6P7HTY7"/>
<dbReference type="Proteomes" id="UP000515145">
    <property type="component" value="Chromosome 2"/>
</dbReference>
<reference evidence="4" key="1">
    <citation type="submission" date="2025-08" db="UniProtKB">
        <authorList>
            <consortium name="RefSeq"/>
        </authorList>
    </citation>
    <scope>IDENTIFICATION</scope>
</reference>
<dbReference type="InParanoid" id="A0A6P7HTY7"/>
<proteinExistence type="predicted"/>
<evidence type="ECO:0000256" key="2">
    <source>
        <dbReference type="SAM" id="MobiDB-lite"/>
    </source>
</evidence>
<keyword evidence="1" id="KW-0175">Coiled coil</keyword>
<keyword evidence="3" id="KW-1185">Reference proteome</keyword>
<feature type="coiled-coil region" evidence="1">
    <location>
        <begin position="252"/>
        <end position="334"/>
    </location>
</feature>
<dbReference type="PANTHER" id="PTHR22367">
    <property type="entry name" value="COILED-COIL DOMAIN-CONTAINING PROTEIN 14"/>
    <property type="match status" value="1"/>
</dbReference>
<dbReference type="PANTHER" id="PTHR22367:SF2">
    <property type="entry name" value="COILED-COIL DOMAIN-CONTAINING PROTEIN 14"/>
    <property type="match status" value="1"/>
</dbReference>
<protein>
    <submittedName>
        <fullName evidence="4">Coiled-coil domain-containing protein 14 isoform X1</fullName>
    </submittedName>
</protein>
<feature type="region of interest" description="Disordered" evidence="2">
    <location>
        <begin position="411"/>
        <end position="431"/>
    </location>
</feature>
<sequence>MKGKVKRKVVSSGRLTGAVEANRVTLGAAAASTEPAYSLYSTDSEDQVTTLHKGLDRCAVLLSGILQAEKAGSPSFPRMVKSVKSSASLGRNIIKEPPTKTAPNHQKSSPSATATPGVKLHPPQKQPHALPVQGPSRGLSRTVPPPQTSVLLSMHQTSSLPLHHPNSPRSQTKAERDGEQEAVHVRDVKIQSPEADRKGARGGEESGVDARVKMVQSLLSELRTLITGQGSVTEKLLSHLEQTVSSPQTNIQTEYAQELSSLQSENAQLRRRVKILNQQLKEREKVEKHQNLEILCTSDALSLQEELFTARSRLRELQDDLAGLQKSLQYTQSQLRGRECTLEERYAIVQWWWIVCVCHVTQRFVHLGLEATRSRLMNSEQEKSEPASLSQQRPEEIRNLSRLFQSSSVHCPSHRQRGQDPPSNPGITTQPEVEFNSTLSQCDVESMCSDWSMRSESSFNTRDEAAFRDSLAALDASIASLQKTIRLEVRR</sequence>